<name>A0ABW4C327_9LACO</name>
<dbReference type="PANTHER" id="PTHR45947">
    <property type="entry name" value="SULFOQUINOVOSYL TRANSFERASE SQD2"/>
    <property type="match status" value="1"/>
</dbReference>
<evidence type="ECO:0000259" key="1">
    <source>
        <dbReference type="Pfam" id="PF13439"/>
    </source>
</evidence>
<dbReference type="SUPFAM" id="SSF53756">
    <property type="entry name" value="UDP-Glycosyltransferase/glycogen phosphorylase"/>
    <property type="match status" value="1"/>
</dbReference>
<evidence type="ECO:0000313" key="2">
    <source>
        <dbReference type="EMBL" id="MFD1421248.1"/>
    </source>
</evidence>
<gene>
    <name evidence="2" type="ORF">ACFQ5L_09895</name>
</gene>
<organism evidence="2 3">
    <name type="scientific">Lactiplantibacillus songbeiensis</name>
    <dbReference type="NCBI Taxonomy" id="2559920"/>
    <lineage>
        <taxon>Bacteria</taxon>
        <taxon>Bacillati</taxon>
        <taxon>Bacillota</taxon>
        <taxon>Bacilli</taxon>
        <taxon>Lactobacillales</taxon>
        <taxon>Lactobacillaceae</taxon>
        <taxon>Lactiplantibacillus</taxon>
    </lineage>
</organism>
<dbReference type="Pfam" id="PF13439">
    <property type="entry name" value="Glyco_transf_4"/>
    <property type="match status" value="1"/>
</dbReference>
<protein>
    <submittedName>
        <fullName evidence="2">Glycosyltransferase</fullName>
    </submittedName>
</protein>
<dbReference type="InterPro" id="IPR050194">
    <property type="entry name" value="Glycosyltransferase_grp1"/>
</dbReference>
<accession>A0ABW4C327</accession>
<dbReference type="RefSeq" id="WP_379893319.1">
    <property type="nucleotide sequence ID" value="NZ_JBHTOJ010000034.1"/>
</dbReference>
<dbReference type="Pfam" id="PF13692">
    <property type="entry name" value="Glyco_trans_1_4"/>
    <property type="match status" value="1"/>
</dbReference>
<comment type="caution">
    <text evidence="2">The sequence shown here is derived from an EMBL/GenBank/DDBJ whole genome shotgun (WGS) entry which is preliminary data.</text>
</comment>
<evidence type="ECO:0000313" key="3">
    <source>
        <dbReference type="Proteomes" id="UP001597188"/>
    </source>
</evidence>
<dbReference type="PANTHER" id="PTHR45947:SF3">
    <property type="entry name" value="SULFOQUINOVOSYL TRANSFERASE SQD2"/>
    <property type="match status" value="1"/>
</dbReference>
<dbReference type="InterPro" id="IPR028098">
    <property type="entry name" value="Glyco_trans_4-like_N"/>
</dbReference>
<keyword evidence="3" id="KW-1185">Reference proteome</keyword>
<sequence>MRILYVISTLTNCGPVNVLYSLCKQLTKKAKITILTLSPENEDSRLDDFVELGVIVNSLSLSRFGFMIRGKRLFNDFIVENDFNIIHSHGLRADQLVANCHVLVKISTAHNNPSDDYCSTYGRLLGHWMTLCQLRYWKKMTMVVACSSYIENQIRINNITRIMTIHNGTPSFDGNLDDKNNKKASQILVLGSLSKRKNVEFVLQAFMAVKLASNRLCLNIVGDGPQFDDLVNKYASENIKFIGKVSDPTVYLASASWLVSASQSEGLPMAVMEGLSANCNILLSDIGPHEEIMHLVNDQQICQLFPLNKVDLLMKFFTEIATGALDWHDGARLVWERNFSETIMGHNYYKLYQQVISNS</sequence>
<feature type="domain" description="Glycosyltransferase subfamily 4-like N-terminal" evidence="1">
    <location>
        <begin position="14"/>
        <end position="168"/>
    </location>
</feature>
<proteinExistence type="predicted"/>
<dbReference type="Proteomes" id="UP001597188">
    <property type="component" value="Unassembled WGS sequence"/>
</dbReference>
<dbReference type="Gene3D" id="3.40.50.2000">
    <property type="entry name" value="Glycogen Phosphorylase B"/>
    <property type="match status" value="2"/>
</dbReference>
<reference evidence="3" key="1">
    <citation type="journal article" date="2019" name="Int. J. Syst. Evol. Microbiol.">
        <title>The Global Catalogue of Microorganisms (GCM) 10K type strain sequencing project: providing services to taxonomists for standard genome sequencing and annotation.</title>
        <authorList>
            <consortium name="The Broad Institute Genomics Platform"/>
            <consortium name="The Broad Institute Genome Sequencing Center for Infectious Disease"/>
            <person name="Wu L."/>
            <person name="Ma J."/>
        </authorList>
    </citation>
    <scope>NUCLEOTIDE SEQUENCE [LARGE SCALE GENOMIC DNA]</scope>
    <source>
        <strain evidence="3">CCM 8931</strain>
    </source>
</reference>
<dbReference type="EMBL" id="JBHTOJ010000034">
    <property type="protein sequence ID" value="MFD1421248.1"/>
    <property type="molecule type" value="Genomic_DNA"/>
</dbReference>